<keyword evidence="6 7" id="KW-0030">Aminoacyl-tRNA synthetase</keyword>
<name>A0A2P6ASB2_9GAMM</name>
<dbReference type="GO" id="GO:0008270">
    <property type="term" value="F:zinc ion binding"/>
    <property type="evidence" value="ECO:0007669"/>
    <property type="project" value="InterPro"/>
</dbReference>
<comment type="subunit">
    <text evidence="7">Monomer.</text>
</comment>
<dbReference type="InterPro" id="IPR014729">
    <property type="entry name" value="Rossmann-like_a/b/a_fold"/>
</dbReference>
<dbReference type="Gene3D" id="1.10.10.350">
    <property type="match status" value="1"/>
</dbReference>
<reference evidence="11" key="1">
    <citation type="submission" date="2018-02" db="EMBL/GenBank/DDBJ databases">
        <title>Genome sequencing of Solimonas sp. HR-BB.</title>
        <authorList>
            <person name="Lee Y."/>
            <person name="Jeon C.O."/>
        </authorList>
    </citation>
    <scope>NUCLEOTIDE SEQUENCE [LARGE SCALE GENOMIC DNA]</scope>
    <source>
        <strain evidence="11">HR-E</strain>
    </source>
</reference>
<dbReference type="EMBL" id="PTQZ01000133">
    <property type="protein sequence ID" value="PQA41145.1"/>
    <property type="molecule type" value="Genomic_DNA"/>
</dbReference>
<dbReference type="InterPro" id="IPR004527">
    <property type="entry name" value="Glu-tRNA-ligase_bac/mito"/>
</dbReference>
<feature type="domain" description="Glutamyl/glutaminyl-tRNA synthetase class Ib catalytic" evidence="8">
    <location>
        <begin position="8"/>
        <end position="332"/>
    </location>
</feature>
<evidence type="ECO:0000256" key="3">
    <source>
        <dbReference type="ARBA" id="ARBA00022741"/>
    </source>
</evidence>
<keyword evidence="11" id="KW-1185">Reference proteome</keyword>
<dbReference type="Pfam" id="PF00749">
    <property type="entry name" value="tRNA-synt_1c"/>
    <property type="match status" value="1"/>
</dbReference>
<dbReference type="PANTHER" id="PTHR43311:SF2">
    <property type="entry name" value="GLUTAMATE--TRNA LIGASE, MITOCHONDRIAL-RELATED"/>
    <property type="match status" value="1"/>
</dbReference>
<comment type="caution">
    <text evidence="7">Lacks conserved residue(s) required for the propagation of feature annotation.</text>
</comment>
<feature type="short sequence motif" description="'HIGH' region" evidence="7">
    <location>
        <begin position="14"/>
        <end position="24"/>
    </location>
</feature>
<dbReference type="GO" id="GO:0005829">
    <property type="term" value="C:cytosol"/>
    <property type="evidence" value="ECO:0007669"/>
    <property type="project" value="TreeGrafter"/>
</dbReference>
<feature type="short sequence motif" description="'KMSKS' region" evidence="7">
    <location>
        <begin position="263"/>
        <end position="267"/>
    </location>
</feature>
<evidence type="ECO:0000256" key="1">
    <source>
        <dbReference type="ARBA" id="ARBA00007894"/>
    </source>
</evidence>
<comment type="caution">
    <text evidence="10">The sequence shown here is derived from an EMBL/GenBank/DDBJ whole genome shotgun (WGS) entry which is preliminary data.</text>
</comment>
<dbReference type="FunFam" id="3.40.50.620:FF:000045">
    <property type="entry name" value="Glutamate--tRNA ligase, mitochondrial"/>
    <property type="match status" value="1"/>
</dbReference>
<organism evidence="10 11">
    <name type="scientific">Amnimonas aquatica</name>
    <dbReference type="NCBI Taxonomy" id="2094561"/>
    <lineage>
        <taxon>Bacteria</taxon>
        <taxon>Pseudomonadati</taxon>
        <taxon>Pseudomonadota</taxon>
        <taxon>Gammaproteobacteria</taxon>
        <taxon>Moraxellales</taxon>
        <taxon>Moraxellaceae</taxon>
        <taxon>Amnimonas</taxon>
    </lineage>
</organism>
<dbReference type="AlphaFoldDB" id="A0A2P6ASB2"/>
<dbReference type="OrthoDB" id="9807503at2"/>
<dbReference type="NCBIfam" id="TIGR00464">
    <property type="entry name" value="gltX_bact"/>
    <property type="match status" value="1"/>
</dbReference>
<dbReference type="Gene3D" id="3.40.50.620">
    <property type="entry name" value="HUPs"/>
    <property type="match status" value="1"/>
</dbReference>
<dbReference type="Proteomes" id="UP000243900">
    <property type="component" value="Unassembled WGS sequence"/>
</dbReference>
<dbReference type="GO" id="GO:0000049">
    <property type="term" value="F:tRNA binding"/>
    <property type="evidence" value="ECO:0007669"/>
    <property type="project" value="InterPro"/>
</dbReference>
<proteinExistence type="inferred from homology"/>
<dbReference type="Pfam" id="PF19269">
    <property type="entry name" value="Anticodon_2"/>
    <property type="match status" value="1"/>
</dbReference>
<dbReference type="InterPro" id="IPR033910">
    <property type="entry name" value="GluRS_core"/>
</dbReference>
<comment type="subcellular location">
    <subcellularLocation>
        <location evidence="7">Cytoplasm</location>
    </subcellularLocation>
</comment>
<dbReference type="InterPro" id="IPR000924">
    <property type="entry name" value="Glu/Gln-tRNA-synth"/>
</dbReference>
<comment type="similarity">
    <text evidence="1 7">Belongs to the class-I aminoacyl-tRNA synthetase family. Glutamate--tRNA ligase type 1 subfamily.</text>
</comment>
<dbReference type="GO" id="GO:0004818">
    <property type="term" value="F:glutamate-tRNA ligase activity"/>
    <property type="evidence" value="ECO:0007669"/>
    <property type="project" value="UniProtKB-UniRule"/>
</dbReference>
<dbReference type="PROSITE" id="PS00178">
    <property type="entry name" value="AA_TRNA_LIGASE_I"/>
    <property type="match status" value="1"/>
</dbReference>
<feature type="domain" description="Aminoacyl-tRNA synthetase class I anticodon-binding" evidence="9">
    <location>
        <begin position="345"/>
        <end position="482"/>
    </location>
</feature>
<accession>A0A2P6ASB2</accession>
<comment type="catalytic activity">
    <reaction evidence="7">
        <text>tRNA(Glu) + L-glutamate + ATP = L-glutamyl-tRNA(Glu) + AMP + diphosphate</text>
        <dbReference type="Rhea" id="RHEA:23540"/>
        <dbReference type="Rhea" id="RHEA-COMP:9663"/>
        <dbReference type="Rhea" id="RHEA-COMP:9680"/>
        <dbReference type="ChEBI" id="CHEBI:29985"/>
        <dbReference type="ChEBI" id="CHEBI:30616"/>
        <dbReference type="ChEBI" id="CHEBI:33019"/>
        <dbReference type="ChEBI" id="CHEBI:78442"/>
        <dbReference type="ChEBI" id="CHEBI:78520"/>
        <dbReference type="ChEBI" id="CHEBI:456215"/>
        <dbReference type="EC" id="6.1.1.17"/>
    </reaction>
</comment>
<dbReference type="PRINTS" id="PR00987">
    <property type="entry name" value="TRNASYNTHGLU"/>
</dbReference>
<dbReference type="GO" id="GO:0005524">
    <property type="term" value="F:ATP binding"/>
    <property type="evidence" value="ECO:0007669"/>
    <property type="project" value="UniProtKB-UniRule"/>
</dbReference>
<dbReference type="CDD" id="cd00808">
    <property type="entry name" value="GluRS_core"/>
    <property type="match status" value="1"/>
</dbReference>
<dbReference type="GO" id="GO:0006424">
    <property type="term" value="P:glutamyl-tRNA aminoacylation"/>
    <property type="evidence" value="ECO:0007669"/>
    <property type="project" value="UniProtKB-UniRule"/>
</dbReference>
<evidence type="ECO:0000256" key="2">
    <source>
        <dbReference type="ARBA" id="ARBA00022598"/>
    </source>
</evidence>
<keyword evidence="3 7" id="KW-0547">Nucleotide-binding</keyword>
<keyword evidence="5 7" id="KW-0648">Protein biosynthesis</keyword>
<evidence type="ECO:0000256" key="5">
    <source>
        <dbReference type="ARBA" id="ARBA00022917"/>
    </source>
</evidence>
<dbReference type="HAMAP" id="MF_00022">
    <property type="entry name" value="Glu_tRNA_synth_type1"/>
    <property type="match status" value="1"/>
</dbReference>
<protein>
    <recommendedName>
        <fullName evidence="7">Glutamate--tRNA ligase</fullName>
        <ecNumber evidence="7">6.1.1.17</ecNumber>
    </recommendedName>
    <alternativeName>
        <fullName evidence="7">Glutamyl-tRNA synthetase</fullName>
        <shortName evidence="7">GluRS</shortName>
    </alternativeName>
</protein>
<keyword evidence="4 7" id="KW-0067">ATP-binding</keyword>
<keyword evidence="2 7" id="KW-0436">Ligase</keyword>
<dbReference type="InterPro" id="IPR008925">
    <property type="entry name" value="aa_tRNA-synth_I_cd-bd_sf"/>
</dbReference>
<comment type="function">
    <text evidence="7">Catalyzes the attachment of glutamate to tRNA(Glu) in a two-step reaction: glutamate is first activated by ATP to form Glu-AMP and then transferred to the acceptor end of tRNA(Glu).</text>
</comment>
<evidence type="ECO:0000313" key="10">
    <source>
        <dbReference type="EMBL" id="PQA41145.1"/>
    </source>
</evidence>
<evidence type="ECO:0000313" key="11">
    <source>
        <dbReference type="Proteomes" id="UP000243900"/>
    </source>
</evidence>
<sequence>MTALTKPVRTRVAPSPTGDPHVGTAYIALFNLCYARQHGGQFILRIEDTDQVRSTPESEQQILASLKWLGLNWDEGPDVGGPHAPYRQSERSAIYREHADILLDKGHAFRCFCTAERLDRLRAEQTAAKGALGYDGHCMSLSAEEVATRVAAGEPNVIRMKVPRPAPEATREEATCEISDLLRGTISIDWKEVDMQVLMKADGLPTYHLANVVDDHLMEITHVLRGEEWISSAPKHKLLYEYFGWDMPQLCHMPLLRNPDKSKLSKRKNPTSITYYERMGYLPEALLNYLGRMGWSMPDEREQFTLAEMIADFDVSRVSLGGPIFDVEKLAWLNGQWIKGLAPEQFVAAFQRWITPEYLARVASQIQTRVSTLSEAVDKAGFFFAGKVALSAESFAHKSLGPEQVKTILQLALWELEALRHWDHAHISELLQRLSGALGIKLRDFMAPFFVSMAGSPSAPPVMEAMAIMGPDMTRARLREAITVLGGVSKNETKALEKQLAAFRRGESLTAPAAVAENPSAQ</sequence>
<dbReference type="InterPro" id="IPR049940">
    <property type="entry name" value="GluQ/Sye"/>
</dbReference>
<dbReference type="InterPro" id="IPR020751">
    <property type="entry name" value="aa-tRNA-synth_I_codon-bd_sub2"/>
</dbReference>
<evidence type="ECO:0000259" key="8">
    <source>
        <dbReference type="Pfam" id="PF00749"/>
    </source>
</evidence>
<dbReference type="RefSeq" id="WP_105192469.1">
    <property type="nucleotide sequence ID" value="NZ_PTQZ01000133.1"/>
</dbReference>
<gene>
    <name evidence="7" type="primary">gltX</name>
    <name evidence="10" type="ORF">C5O18_06290</name>
</gene>
<keyword evidence="7" id="KW-0963">Cytoplasm</keyword>
<dbReference type="InterPro" id="IPR001412">
    <property type="entry name" value="aa-tRNA-synth_I_CS"/>
</dbReference>
<dbReference type="SUPFAM" id="SSF48163">
    <property type="entry name" value="An anticodon-binding domain of class I aminoacyl-tRNA synthetases"/>
    <property type="match status" value="1"/>
</dbReference>
<evidence type="ECO:0000259" key="9">
    <source>
        <dbReference type="Pfam" id="PF19269"/>
    </source>
</evidence>
<feature type="binding site" evidence="7">
    <location>
        <position position="266"/>
    </location>
    <ligand>
        <name>ATP</name>
        <dbReference type="ChEBI" id="CHEBI:30616"/>
    </ligand>
</feature>
<dbReference type="InterPro" id="IPR045462">
    <property type="entry name" value="aa-tRNA-synth_I_cd-bd"/>
</dbReference>
<dbReference type="SUPFAM" id="SSF52374">
    <property type="entry name" value="Nucleotidylyl transferase"/>
    <property type="match status" value="1"/>
</dbReference>
<evidence type="ECO:0000256" key="7">
    <source>
        <dbReference type="HAMAP-Rule" id="MF_00022"/>
    </source>
</evidence>
<dbReference type="EC" id="6.1.1.17" evidence="7"/>
<evidence type="ECO:0000256" key="6">
    <source>
        <dbReference type="ARBA" id="ARBA00023146"/>
    </source>
</evidence>
<dbReference type="InterPro" id="IPR020058">
    <property type="entry name" value="Glu/Gln-tRNA-synth_Ib_cat-dom"/>
</dbReference>
<dbReference type="PANTHER" id="PTHR43311">
    <property type="entry name" value="GLUTAMATE--TRNA LIGASE"/>
    <property type="match status" value="1"/>
</dbReference>
<evidence type="ECO:0000256" key="4">
    <source>
        <dbReference type="ARBA" id="ARBA00022840"/>
    </source>
</evidence>